<evidence type="ECO:0000256" key="1">
    <source>
        <dbReference type="ARBA" id="ARBA00004613"/>
    </source>
</evidence>
<dbReference type="InterPro" id="IPR011330">
    <property type="entry name" value="Glyco_hydro/deAcase_b/a-brl"/>
</dbReference>
<dbReference type="GO" id="GO:0016810">
    <property type="term" value="F:hydrolase activity, acting on carbon-nitrogen (but not peptide) bonds"/>
    <property type="evidence" value="ECO:0007669"/>
    <property type="project" value="InterPro"/>
</dbReference>
<proteinExistence type="predicted"/>
<evidence type="ECO:0000259" key="3">
    <source>
        <dbReference type="PROSITE" id="PS51677"/>
    </source>
</evidence>
<dbReference type="InterPro" id="IPR002509">
    <property type="entry name" value="NODB_dom"/>
</dbReference>
<comment type="subcellular location">
    <subcellularLocation>
        <location evidence="1">Secreted</location>
    </subcellularLocation>
</comment>
<keyword evidence="5" id="KW-1185">Reference proteome</keyword>
<dbReference type="AlphaFoldDB" id="A0A8J2XT71"/>
<comment type="caution">
    <text evidence="4">The sequence shown here is derived from an EMBL/GenBank/DDBJ whole genome shotgun (WGS) entry which is preliminary data.</text>
</comment>
<dbReference type="Proteomes" id="UP000607559">
    <property type="component" value="Unassembled WGS sequence"/>
</dbReference>
<keyword evidence="2" id="KW-0732">Signal</keyword>
<dbReference type="CDD" id="cd10918">
    <property type="entry name" value="CE4_NodB_like_5s_6s"/>
    <property type="match status" value="1"/>
</dbReference>
<protein>
    <recommendedName>
        <fullName evidence="3">NodB homology domain-containing protein</fullName>
    </recommendedName>
</protein>
<dbReference type="PROSITE" id="PS51677">
    <property type="entry name" value="NODB"/>
    <property type="match status" value="1"/>
</dbReference>
<gene>
    <name evidence="4" type="ORF">GCM10011511_25260</name>
</gene>
<accession>A0A8J2XT71</accession>
<reference evidence="4" key="2">
    <citation type="submission" date="2020-09" db="EMBL/GenBank/DDBJ databases">
        <authorList>
            <person name="Sun Q."/>
            <person name="Zhou Y."/>
        </authorList>
    </citation>
    <scope>NUCLEOTIDE SEQUENCE</scope>
    <source>
        <strain evidence="4">CGMCC 1.15448</strain>
    </source>
</reference>
<dbReference type="PANTHER" id="PTHR34216:SF3">
    <property type="entry name" value="POLY-BETA-1,6-N-ACETYL-D-GLUCOSAMINE N-DEACETYLASE"/>
    <property type="match status" value="1"/>
</dbReference>
<evidence type="ECO:0000256" key="2">
    <source>
        <dbReference type="ARBA" id="ARBA00022729"/>
    </source>
</evidence>
<reference evidence="4" key="1">
    <citation type="journal article" date="2014" name="Int. J. Syst. Evol. Microbiol.">
        <title>Complete genome sequence of Corynebacterium casei LMG S-19264T (=DSM 44701T), isolated from a smear-ripened cheese.</title>
        <authorList>
            <consortium name="US DOE Joint Genome Institute (JGI-PGF)"/>
            <person name="Walter F."/>
            <person name="Albersmeier A."/>
            <person name="Kalinowski J."/>
            <person name="Ruckert C."/>
        </authorList>
    </citation>
    <scope>NUCLEOTIDE SEQUENCE</scope>
    <source>
        <strain evidence="4">CGMCC 1.15448</strain>
    </source>
</reference>
<dbReference type="RefSeq" id="WP_188932061.1">
    <property type="nucleotide sequence ID" value="NZ_BMJC01000002.1"/>
</dbReference>
<feature type="domain" description="NodB homology" evidence="3">
    <location>
        <begin position="68"/>
        <end position="257"/>
    </location>
</feature>
<organism evidence="4 5">
    <name type="scientific">Puia dinghuensis</name>
    <dbReference type="NCBI Taxonomy" id="1792502"/>
    <lineage>
        <taxon>Bacteria</taxon>
        <taxon>Pseudomonadati</taxon>
        <taxon>Bacteroidota</taxon>
        <taxon>Chitinophagia</taxon>
        <taxon>Chitinophagales</taxon>
        <taxon>Chitinophagaceae</taxon>
        <taxon>Puia</taxon>
    </lineage>
</organism>
<dbReference type="GO" id="GO:0005576">
    <property type="term" value="C:extracellular region"/>
    <property type="evidence" value="ECO:0007669"/>
    <property type="project" value="UniProtKB-SubCell"/>
</dbReference>
<dbReference type="Gene3D" id="3.20.20.370">
    <property type="entry name" value="Glycoside hydrolase/deacetylase"/>
    <property type="match status" value="1"/>
</dbReference>
<dbReference type="SUPFAM" id="SSF88713">
    <property type="entry name" value="Glycoside hydrolase/deacetylase"/>
    <property type="match status" value="1"/>
</dbReference>
<dbReference type="InterPro" id="IPR051398">
    <property type="entry name" value="Polysacch_Deacetylase"/>
</dbReference>
<evidence type="ECO:0000313" key="5">
    <source>
        <dbReference type="Proteomes" id="UP000607559"/>
    </source>
</evidence>
<name>A0A8J2XT71_9BACT</name>
<dbReference type="Pfam" id="PF01522">
    <property type="entry name" value="Polysacc_deac_1"/>
    <property type="match status" value="1"/>
</dbReference>
<dbReference type="EMBL" id="BMJC01000002">
    <property type="protein sequence ID" value="GGB00901.1"/>
    <property type="molecule type" value="Genomic_DNA"/>
</dbReference>
<dbReference type="GO" id="GO:0005975">
    <property type="term" value="P:carbohydrate metabolic process"/>
    <property type="evidence" value="ECO:0007669"/>
    <property type="project" value="InterPro"/>
</dbReference>
<sequence>MQRSENYMRGLRVLLYHSISADGQRDRLTVSRRQLEQQFEYLRRKGYTAILLSDLIAYCDGKKPLPPNPVLITFDDGLLNNVRIAYPLAKKYGIKINLFVVPVFMKQGRYREEPCLQPEDIEGLDPALVEIGLHSYAHSNYTDLVPAEIAADLERCLYSLQQMGIPYQPCLAYPFGAWPRRKDEAQDGFFKLLEQKGIRLAFRIGNRINPLPFRQKFLIQRLDIRGNESFLRFRMSVAFGKKLFGMQGLAARMKGLA</sequence>
<evidence type="ECO:0000313" key="4">
    <source>
        <dbReference type="EMBL" id="GGB00901.1"/>
    </source>
</evidence>
<dbReference type="PANTHER" id="PTHR34216">
    <property type="match status" value="1"/>
</dbReference>